<dbReference type="Proteomes" id="UP000614047">
    <property type="component" value="Unassembled WGS sequence"/>
</dbReference>
<comment type="caution">
    <text evidence="2">The sequence shown here is derived from an EMBL/GenBank/DDBJ whole genome shotgun (WGS) entry which is preliminary data.</text>
</comment>
<keyword evidence="3" id="KW-1185">Reference proteome</keyword>
<dbReference type="RefSeq" id="WP_197013610.1">
    <property type="nucleotide sequence ID" value="NZ_BAABES010000001.1"/>
</dbReference>
<evidence type="ECO:0000313" key="3">
    <source>
        <dbReference type="Proteomes" id="UP000614047"/>
    </source>
</evidence>
<gene>
    <name evidence="2" type="ORF">IW256_005387</name>
</gene>
<dbReference type="EMBL" id="JADOUA010000001">
    <property type="protein sequence ID" value="MBG6091274.1"/>
    <property type="molecule type" value="Genomic_DNA"/>
</dbReference>
<reference evidence="2" key="1">
    <citation type="submission" date="2020-11" db="EMBL/GenBank/DDBJ databases">
        <title>Sequencing the genomes of 1000 actinobacteria strains.</title>
        <authorList>
            <person name="Klenk H.-P."/>
        </authorList>
    </citation>
    <scope>NUCLEOTIDE SEQUENCE</scope>
    <source>
        <strain evidence="2">DSM 43175</strain>
    </source>
</reference>
<name>A0A931DHJ2_9ACTN</name>
<protein>
    <recommendedName>
        <fullName evidence="4">DUF4352 domain-containing protein</fullName>
    </recommendedName>
</protein>
<proteinExistence type="predicted"/>
<feature type="compositionally biased region" description="Basic residues" evidence="1">
    <location>
        <begin position="26"/>
        <end position="35"/>
    </location>
</feature>
<evidence type="ECO:0000313" key="2">
    <source>
        <dbReference type="EMBL" id="MBG6091274.1"/>
    </source>
</evidence>
<sequence>MRPYPPRLGVIALAAALALTGTACVPKKKKSRKRGGGATAGASPSRPALGGARPMAAGPVTKVGKAFVIKPDSTSKAIVSLDSYRTLPVRSGTAFPPENGAFTVFSIRIKALRGTVHYNPLYLKLRTLDGTVLDSTDGNAPYVRLASETGPGDIPQGRLISTAIVMDARMRPGTRLHYTSVLRQVVATWRL</sequence>
<dbReference type="AlphaFoldDB" id="A0A931DHJ2"/>
<dbReference type="PROSITE" id="PS51257">
    <property type="entry name" value="PROKAR_LIPOPROTEIN"/>
    <property type="match status" value="1"/>
</dbReference>
<evidence type="ECO:0000256" key="1">
    <source>
        <dbReference type="SAM" id="MobiDB-lite"/>
    </source>
</evidence>
<organism evidence="2 3">
    <name type="scientific">Actinomadura viridis</name>
    <dbReference type="NCBI Taxonomy" id="58110"/>
    <lineage>
        <taxon>Bacteria</taxon>
        <taxon>Bacillati</taxon>
        <taxon>Actinomycetota</taxon>
        <taxon>Actinomycetes</taxon>
        <taxon>Streptosporangiales</taxon>
        <taxon>Thermomonosporaceae</taxon>
        <taxon>Actinomadura</taxon>
    </lineage>
</organism>
<feature type="region of interest" description="Disordered" evidence="1">
    <location>
        <begin position="26"/>
        <end position="55"/>
    </location>
</feature>
<accession>A0A931DHJ2</accession>
<evidence type="ECO:0008006" key="4">
    <source>
        <dbReference type="Google" id="ProtNLM"/>
    </source>
</evidence>